<keyword evidence="2" id="KW-0963">Cytoplasm</keyword>
<feature type="non-terminal residue" evidence="4">
    <location>
        <position position="68"/>
    </location>
</feature>
<sequence>MASASVDPKYKEEIQHVDQWFCYLNEAERTAAIYSLLQHSSQVQIRFFITVLQQMNNKDPVDALLSPA</sequence>
<proteinExistence type="predicted"/>
<dbReference type="RefSeq" id="XP_018294777.1">
    <property type="nucleotide sequence ID" value="XM_018428085.1"/>
</dbReference>
<evidence type="ECO:0000256" key="2">
    <source>
        <dbReference type="ARBA" id="ARBA00022490"/>
    </source>
</evidence>
<comment type="subcellular location">
    <subcellularLocation>
        <location evidence="1">Cytoplasm</location>
    </subcellularLocation>
</comment>
<dbReference type="InterPro" id="IPR050897">
    <property type="entry name" value="SMAUG/VTS1_RNA-bind"/>
</dbReference>
<dbReference type="VEuPathDB" id="FungiDB:PHYBLDRAFT_108993"/>
<dbReference type="GeneID" id="28988991"/>
<feature type="domain" description="RNA-binding protein vts1-like alpha-helical" evidence="3">
    <location>
        <begin position="15"/>
        <end position="57"/>
    </location>
</feature>
<gene>
    <name evidence="4" type="ORF">PHYBLDRAFT_108993</name>
</gene>
<dbReference type="InParanoid" id="A0A162PWV8"/>
<protein>
    <recommendedName>
        <fullName evidence="3">RNA-binding protein vts1-like alpha-helical domain-containing protein</fullName>
    </recommendedName>
</protein>
<dbReference type="GO" id="GO:0000932">
    <property type="term" value="C:P-body"/>
    <property type="evidence" value="ECO:0007669"/>
    <property type="project" value="TreeGrafter"/>
</dbReference>
<accession>A0A162PWV8</accession>
<name>A0A162PWV8_PHYB8</name>
<dbReference type="PANTHER" id="PTHR12515:SF5">
    <property type="entry name" value="PROTEIN SMAUG"/>
    <property type="match status" value="1"/>
</dbReference>
<dbReference type="GO" id="GO:0000289">
    <property type="term" value="P:nuclear-transcribed mRNA poly(A) tail shortening"/>
    <property type="evidence" value="ECO:0007669"/>
    <property type="project" value="TreeGrafter"/>
</dbReference>
<dbReference type="InterPro" id="IPR057327">
    <property type="entry name" value="Vts1_dom"/>
</dbReference>
<dbReference type="PANTHER" id="PTHR12515">
    <property type="entry name" value="STERILE ALPHA MOTIF DOMAIN CONTAINING PROTEIN 4-RELATED"/>
    <property type="match status" value="1"/>
</dbReference>
<dbReference type="Proteomes" id="UP000077315">
    <property type="component" value="Unassembled WGS sequence"/>
</dbReference>
<organism evidence="4 5">
    <name type="scientific">Phycomyces blakesleeanus (strain ATCC 8743b / DSM 1359 / FGSC 10004 / NBRC 33097 / NRRL 1555)</name>
    <dbReference type="NCBI Taxonomy" id="763407"/>
    <lineage>
        <taxon>Eukaryota</taxon>
        <taxon>Fungi</taxon>
        <taxon>Fungi incertae sedis</taxon>
        <taxon>Mucoromycota</taxon>
        <taxon>Mucoromycotina</taxon>
        <taxon>Mucoromycetes</taxon>
        <taxon>Mucorales</taxon>
        <taxon>Phycomycetaceae</taxon>
        <taxon>Phycomyces</taxon>
    </lineage>
</organism>
<dbReference type="Pfam" id="PF25479">
    <property type="entry name" value="Vts1"/>
    <property type="match status" value="1"/>
</dbReference>
<evidence type="ECO:0000313" key="4">
    <source>
        <dbReference type="EMBL" id="OAD76737.1"/>
    </source>
</evidence>
<dbReference type="GO" id="GO:0003729">
    <property type="term" value="F:mRNA binding"/>
    <property type="evidence" value="ECO:0007669"/>
    <property type="project" value="TreeGrafter"/>
</dbReference>
<reference evidence="5" key="1">
    <citation type="submission" date="2015-06" db="EMBL/GenBank/DDBJ databases">
        <title>Expansion of signal transduction pathways in fungi by whole-genome duplication.</title>
        <authorList>
            <consortium name="DOE Joint Genome Institute"/>
            <person name="Corrochano L.M."/>
            <person name="Kuo A."/>
            <person name="Marcet-Houben M."/>
            <person name="Polaino S."/>
            <person name="Salamov A."/>
            <person name="Villalobos J.M."/>
            <person name="Alvarez M.I."/>
            <person name="Avalos J."/>
            <person name="Benito E.P."/>
            <person name="Benoit I."/>
            <person name="Burger G."/>
            <person name="Camino L.P."/>
            <person name="Canovas D."/>
            <person name="Cerda-Olmedo E."/>
            <person name="Cheng J.-F."/>
            <person name="Dominguez A."/>
            <person name="Elias M."/>
            <person name="Eslava A.P."/>
            <person name="Glaser F."/>
            <person name="Grimwood J."/>
            <person name="Gutierrez G."/>
            <person name="Heitman J."/>
            <person name="Henrissat B."/>
            <person name="Iturriaga E.A."/>
            <person name="Lang B.F."/>
            <person name="Lavin J.L."/>
            <person name="Lee S."/>
            <person name="Li W."/>
            <person name="Lindquist E."/>
            <person name="Lopez-Garcia S."/>
            <person name="Luque E.M."/>
            <person name="Marcos A.T."/>
            <person name="Martin J."/>
            <person name="McCluskey K."/>
            <person name="Medina H.R."/>
            <person name="Miralles-Duran A."/>
            <person name="Miyazaki A."/>
            <person name="Munoz-Torres E."/>
            <person name="Oguiza J.A."/>
            <person name="Ohm R."/>
            <person name="Olmedo M."/>
            <person name="Orejas M."/>
            <person name="Ortiz-Castellanos L."/>
            <person name="Pisabarro A.G."/>
            <person name="Rodriguez-Romero J."/>
            <person name="Ruiz-Herrera J."/>
            <person name="Ruiz-Vazquez R."/>
            <person name="Sanz C."/>
            <person name="Schackwitz W."/>
            <person name="Schmutz J."/>
            <person name="Shahriari M."/>
            <person name="Shelest E."/>
            <person name="Silva-Franco F."/>
            <person name="Soanes D."/>
            <person name="Syed K."/>
            <person name="Tagua V.G."/>
            <person name="Talbot N.J."/>
            <person name="Thon M."/>
            <person name="De vries R.P."/>
            <person name="Wiebenga A."/>
            <person name="Yadav J.S."/>
            <person name="Braun E.L."/>
            <person name="Baker S."/>
            <person name="Garre V."/>
            <person name="Horwitz B."/>
            <person name="Torres-Martinez S."/>
            <person name="Idnurm A."/>
            <person name="Herrera-Estrella A."/>
            <person name="Gabaldon T."/>
            <person name="Grigoriev I.V."/>
        </authorList>
    </citation>
    <scope>NUCLEOTIDE SEQUENCE [LARGE SCALE GENOMIC DNA]</scope>
    <source>
        <strain evidence="5">NRRL 1555(-)</strain>
    </source>
</reference>
<dbReference type="OrthoDB" id="2155283at2759"/>
<dbReference type="EMBL" id="KV440975">
    <property type="protein sequence ID" value="OAD76737.1"/>
    <property type="molecule type" value="Genomic_DNA"/>
</dbReference>
<evidence type="ECO:0000259" key="3">
    <source>
        <dbReference type="Pfam" id="PF25479"/>
    </source>
</evidence>
<dbReference type="AlphaFoldDB" id="A0A162PWV8"/>
<keyword evidence="5" id="KW-1185">Reference proteome</keyword>
<evidence type="ECO:0000256" key="1">
    <source>
        <dbReference type="ARBA" id="ARBA00004496"/>
    </source>
</evidence>
<evidence type="ECO:0000313" key="5">
    <source>
        <dbReference type="Proteomes" id="UP000077315"/>
    </source>
</evidence>